<protein>
    <submittedName>
        <fullName evidence="10">Taurine transport system permease protein TauC</fullName>
    </submittedName>
</protein>
<dbReference type="PANTHER" id="PTHR30151:SF25">
    <property type="entry name" value="TAURINE TRANSPORT SYSTEM PERMEASE PROTEIN TAUC"/>
    <property type="match status" value="1"/>
</dbReference>
<dbReference type="HOGENOM" id="CLU_046113_1_0_4"/>
<comment type="subcellular location">
    <subcellularLocation>
        <location evidence="1 7">Cell membrane</location>
        <topology evidence="1 7">Multi-pass membrane protein</topology>
    </subcellularLocation>
</comment>
<dbReference type="SUPFAM" id="SSF161098">
    <property type="entry name" value="MetI-like"/>
    <property type="match status" value="1"/>
</dbReference>
<evidence type="ECO:0000256" key="7">
    <source>
        <dbReference type="RuleBase" id="RU363032"/>
    </source>
</evidence>
<dbReference type="GO" id="GO:0010438">
    <property type="term" value="P:cellular response to sulfur starvation"/>
    <property type="evidence" value="ECO:0007669"/>
    <property type="project" value="TreeGrafter"/>
</dbReference>
<evidence type="ECO:0000259" key="9">
    <source>
        <dbReference type="PROSITE" id="PS50928"/>
    </source>
</evidence>
<keyword evidence="6 7" id="KW-0472">Membrane</keyword>
<feature type="compositionally biased region" description="Basic residues" evidence="8">
    <location>
        <begin position="49"/>
        <end position="60"/>
    </location>
</feature>
<reference evidence="11" key="1">
    <citation type="submission" date="2011-03" db="EMBL/GenBank/DDBJ databases">
        <authorList>
            <person name="Voget S."/>
            <person name="Streit W.R."/>
            <person name="Jaeger K.E."/>
            <person name="Daniel R."/>
        </authorList>
    </citation>
    <scope>NUCLEOTIDE SEQUENCE [LARGE SCALE GENOMIC DNA]</scope>
    <source>
        <strain evidence="11">PG1</strain>
    </source>
</reference>
<keyword evidence="4 7" id="KW-0812">Transmembrane</keyword>
<evidence type="ECO:0000256" key="5">
    <source>
        <dbReference type="ARBA" id="ARBA00022989"/>
    </source>
</evidence>
<dbReference type="Proteomes" id="UP000031838">
    <property type="component" value="Chromosome 1"/>
</dbReference>
<dbReference type="AlphaFoldDB" id="A0A0B6RRC0"/>
<name>A0A0B6RRC0_BURPL</name>
<dbReference type="EMBL" id="CP002580">
    <property type="protein sequence ID" value="AJK47852.1"/>
    <property type="molecule type" value="Genomic_DNA"/>
</dbReference>
<keyword evidence="11" id="KW-1185">Reference proteome</keyword>
<organism evidence="10 11">
    <name type="scientific">Burkholderia plantarii</name>
    <dbReference type="NCBI Taxonomy" id="41899"/>
    <lineage>
        <taxon>Bacteria</taxon>
        <taxon>Pseudomonadati</taxon>
        <taxon>Pseudomonadota</taxon>
        <taxon>Betaproteobacteria</taxon>
        <taxon>Burkholderiales</taxon>
        <taxon>Burkholderiaceae</taxon>
        <taxon>Burkholderia</taxon>
    </lineage>
</organism>
<evidence type="ECO:0000256" key="4">
    <source>
        <dbReference type="ARBA" id="ARBA00022692"/>
    </source>
</evidence>
<reference evidence="10 11" key="2">
    <citation type="journal article" date="2016" name="Appl. Microbiol. Biotechnol.">
        <title>Mutations improving production and secretion of extracellular lipase by Burkholderia glumae PG1.</title>
        <authorList>
            <person name="Knapp A."/>
            <person name="Voget S."/>
            <person name="Gao R."/>
            <person name="Zaburannyi N."/>
            <person name="Krysciak D."/>
            <person name="Breuer M."/>
            <person name="Hauer B."/>
            <person name="Streit W.R."/>
            <person name="Muller R."/>
            <person name="Daniel R."/>
            <person name="Jaeger K.E."/>
        </authorList>
    </citation>
    <scope>NUCLEOTIDE SEQUENCE [LARGE SCALE GENOMIC DNA]</scope>
    <source>
        <strain evidence="10 11">PG1</strain>
    </source>
</reference>
<dbReference type="PANTHER" id="PTHR30151">
    <property type="entry name" value="ALKANE SULFONATE ABC TRANSPORTER-RELATED, MEMBRANE SUBUNIT"/>
    <property type="match status" value="1"/>
</dbReference>
<evidence type="ECO:0000256" key="2">
    <source>
        <dbReference type="ARBA" id="ARBA00022448"/>
    </source>
</evidence>
<evidence type="ECO:0000313" key="10">
    <source>
        <dbReference type="EMBL" id="AJK47852.1"/>
    </source>
</evidence>
<evidence type="ECO:0000256" key="6">
    <source>
        <dbReference type="ARBA" id="ARBA00023136"/>
    </source>
</evidence>
<dbReference type="GO" id="GO:0005886">
    <property type="term" value="C:plasma membrane"/>
    <property type="evidence" value="ECO:0007669"/>
    <property type="project" value="UniProtKB-SubCell"/>
</dbReference>
<evidence type="ECO:0000313" key="11">
    <source>
        <dbReference type="Proteomes" id="UP000031838"/>
    </source>
</evidence>
<dbReference type="Pfam" id="PF00528">
    <property type="entry name" value="BPD_transp_1"/>
    <property type="match status" value="1"/>
</dbReference>
<feature type="transmembrane region" description="Helical" evidence="7">
    <location>
        <begin position="249"/>
        <end position="273"/>
    </location>
</feature>
<comment type="similarity">
    <text evidence="7">Belongs to the binding-protein-dependent transport system permease family.</text>
</comment>
<dbReference type="FunFam" id="1.10.3720.10:FF:000003">
    <property type="entry name" value="Aliphatic sulfonate ABC transporter permease"/>
    <property type="match status" value="1"/>
</dbReference>
<feature type="transmembrane region" description="Helical" evidence="7">
    <location>
        <begin position="190"/>
        <end position="209"/>
    </location>
</feature>
<keyword evidence="2 7" id="KW-0813">Transport</keyword>
<feature type="transmembrane region" description="Helical" evidence="7">
    <location>
        <begin position="285"/>
        <end position="307"/>
    </location>
</feature>
<evidence type="ECO:0000256" key="3">
    <source>
        <dbReference type="ARBA" id="ARBA00022475"/>
    </source>
</evidence>
<evidence type="ECO:0000256" key="8">
    <source>
        <dbReference type="SAM" id="MobiDB-lite"/>
    </source>
</evidence>
<feature type="transmembrane region" description="Helical" evidence="7">
    <location>
        <begin position="67"/>
        <end position="85"/>
    </location>
</feature>
<feature type="domain" description="ABC transmembrane type-1" evidence="9">
    <location>
        <begin position="124"/>
        <end position="304"/>
    </location>
</feature>
<dbReference type="GO" id="GO:0042918">
    <property type="term" value="P:alkanesulfonate transmembrane transport"/>
    <property type="evidence" value="ECO:0007669"/>
    <property type="project" value="UniProtKB-ARBA"/>
</dbReference>
<dbReference type="InterPro" id="IPR000515">
    <property type="entry name" value="MetI-like"/>
</dbReference>
<feature type="compositionally biased region" description="Low complexity" evidence="8">
    <location>
        <begin position="24"/>
        <end position="48"/>
    </location>
</feature>
<dbReference type="Gene3D" id="1.10.3720.10">
    <property type="entry name" value="MetI-like"/>
    <property type="match status" value="1"/>
</dbReference>
<dbReference type="CDD" id="cd06261">
    <property type="entry name" value="TM_PBP2"/>
    <property type="match status" value="1"/>
</dbReference>
<feature type="transmembrane region" description="Helical" evidence="7">
    <location>
        <begin position="131"/>
        <end position="153"/>
    </location>
</feature>
<keyword evidence="3" id="KW-1003">Cell membrane</keyword>
<evidence type="ECO:0000256" key="1">
    <source>
        <dbReference type="ARBA" id="ARBA00004651"/>
    </source>
</evidence>
<sequence length="318" mass="33310">MQAHVEVGSREHAADLPRAGSTRASTGEATQAAAVAAGSHGASPPARRTTPRRRAHHGSRRPGDGPTAALSGASVAGLALLWWAATHFGWVPPLFLPAPAAVWRAFVDAWHGDLQGGVPLAEHLGWSTLRVFGAFALAALIGIPVGILMGVSRVARGLLDPPLEFYRPLPPLAYLPLVVIWFGIDETAKIVVIFLACFAPIAMAARAGARSATREQIAAAWSLGGSAAQVVRHVVLPAALPEILTGLRIAIGFGWTTLVAAEMVAATAGLGQMVLNASSFLRTDVVVMGIVLIGLIAWGFDLAMRALERRLVPWKGRG</sequence>
<dbReference type="PROSITE" id="PS50928">
    <property type="entry name" value="ABC_TM1"/>
    <property type="match status" value="1"/>
</dbReference>
<gene>
    <name evidence="10" type="primary">tauC</name>
    <name evidence="10" type="ORF">BGL_1c33780</name>
</gene>
<keyword evidence="5 7" id="KW-1133">Transmembrane helix</keyword>
<feature type="transmembrane region" description="Helical" evidence="7">
    <location>
        <begin position="165"/>
        <end position="184"/>
    </location>
</feature>
<feature type="region of interest" description="Disordered" evidence="8">
    <location>
        <begin position="1"/>
        <end position="68"/>
    </location>
</feature>
<dbReference type="KEGG" id="bgp:BGL_1c33780"/>
<dbReference type="InterPro" id="IPR035906">
    <property type="entry name" value="MetI-like_sf"/>
</dbReference>
<accession>A0A0B6RRC0</accession>
<proteinExistence type="inferred from homology"/>